<evidence type="ECO:0000313" key="2">
    <source>
        <dbReference type="EMBL" id="RKS26265.1"/>
    </source>
</evidence>
<dbReference type="InterPro" id="IPR024775">
    <property type="entry name" value="DinB-like"/>
</dbReference>
<dbReference type="InterPro" id="IPR034660">
    <property type="entry name" value="DinB/YfiT-like"/>
</dbReference>
<dbReference type="Pfam" id="PF12867">
    <property type="entry name" value="DinB_2"/>
    <property type="match status" value="1"/>
</dbReference>
<proteinExistence type="predicted"/>
<dbReference type="AlphaFoldDB" id="A0A495MLN7"/>
<dbReference type="SUPFAM" id="SSF109854">
    <property type="entry name" value="DinB/YfiT-like putative metalloenzymes"/>
    <property type="match status" value="1"/>
</dbReference>
<dbReference type="OrthoDB" id="4295522at2"/>
<name>A0A495MLN7_9FLAO</name>
<comment type="caution">
    <text evidence="2">The sequence shown here is derived from an EMBL/GenBank/DDBJ whole genome shotgun (WGS) entry which is preliminary data.</text>
</comment>
<dbReference type="Proteomes" id="UP000277579">
    <property type="component" value="Unassembled WGS sequence"/>
</dbReference>
<sequence length="151" mass="17733">MHEAFDITTQSRKVLENYLQNYSLEQLNKVPDGFNNNLIWNIAHIIVVQQLLVYKLSGLPTMVSDEMISKYQKGTRPESDLTQKEVDEIKELLFETINQTKTDFENQIFKNYHQFTNNQGFTIRNAEGAIAYNYYHEAMHLGMMMSIKKFL</sequence>
<keyword evidence="3" id="KW-1185">Reference proteome</keyword>
<dbReference type="RefSeq" id="WP_121375599.1">
    <property type="nucleotide sequence ID" value="NZ_RBLC01000001.1"/>
</dbReference>
<evidence type="ECO:0000259" key="1">
    <source>
        <dbReference type="Pfam" id="PF12867"/>
    </source>
</evidence>
<protein>
    <submittedName>
        <fullName evidence="2">DinB family protein</fullName>
    </submittedName>
</protein>
<reference evidence="2 3" key="1">
    <citation type="submission" date="2018-10" db="EMBL/GenBank/DDBJ databases">
        <title>Genomic Encyclopedia of Archaeal and Bacterial Type Strains, Phase II (KMG-II): from individual species to whole genera.</title>
        <authorList>
            <person name="Goeker M."/>
        </authorList>
    </citation>
    <scope>NUCLEOTIDE SEQUENCE [LARGE SCALE GENOMIC DNA]</scope>
    <source>
        <strain evidence="2 3">DSM 29537</strain>
    </source>
</reference>
<evidence type="ECO:0000313" key="3">
    <source>
        <dbReference type="Proteomes" id="UP000277579"/>
    </source>
</evidence>
<dbReference type="EMBL" id="RBLC01000001">
    <property type="protein sequence ID" value="RKS26265.1"/>
    <property type="molecule type" value="Genomic_DNA"/>
</dbReference>
<dbReference type="Gene3D" id="1.20.120.450">
    <property type="entry name" value="dinb family like domain"/>
    <property type="match status" value="1"/>
</dbReference>
<organism evidence="2 3">
    <name type="scientific">Flavobacterium endophyticum</name>
    <dbReference type="NCBI Taxonomy" id="1540163"/>
    <lineage>
        <taxon>Bacteria</taxon>
        <taxon>Pseudomonadati</taxon>
        <taxon>Bacteroidota</taxon>
        <taxon>Flavobacteriia</taxon>
        <taxon>Flavobacteriales</taxon>
        <taxon>Flavobacteriaceae</taxon>
        <taxon>Flavobacterium</taxon>
    </lineage>
</organism>
<accession>A0A495MLN7</accession>
<gene>
    <name evidence="2" type="ORF">CLV94_1322</name>
</gene>
<feature type="domain" description="DinB-like" evidence="1">
    <location>
        <begin position="9"/>
        <end position="144"/>
    </location>
</feature>